<dbReference type="EMBL" id="QMBQ01000010">
    <property type="protein sequence ID" value="RAZ72634.1"/>
    <property type="molecule type" value="Genomic_DNA"/>
</dbReference>
<accession>A0A330GJ61</accession>
<name>A0A330GJ61_9HYPH</name>
<dbReference type="AlphaFoldDB" id="A0A330GJ61"/>
<reference evidence="2 3" key="2">
    <citation type="submission" date="2018-07" db="EMBL/GenBank/DDBJ databases">
        <title>Diversity of Mesorhizobium strains in Brazil.</title>
        <authorList>
            <person name="Helene L.C.F."/>
            <person name="Dall'Agnol R."/>
            <person name="Delamuta J.R.M."/>
            <person name="Hungria M."/>
        </authorList>
    </citation>
    <scope>NUCLEOTIDE SEQUENCE [LARGE SCALE GENOMIC DNA]</scope>
    <source>
        <strain evidence="2 3">CNPSo 3140</strain>
    </source>
</reference>
<dbReference type="Proteomes" id="UP000251956">
    <property type="component" value="Unassembled WGS sequence"/>
</dbReference>
<evidence type="ECO:0000256" key="1">
    <source>
        <dbReference type="SAM" id="MobiDB-lite"/>
    </source>
</evidence>
<feature type="region of interest" description="Disordered" evidence="1">
    <location>
        <begin position="13"/>
        <end position="45"/>
    </location>
</feature>
<dbReference type="RefSeq" id="WP_112130409.1">
    <property type="nucleotide sequence ID" value="NZ_QMBQ01000010.1"/>
</dbReference>
<protein>
    <submittedName>
        <fullName evidence="2">Uncharacterized protein</fullName>
    </submittedName>
</protein>
<feature type="compositionally biased region" description="Basic and acidic residues" evidence="1">
    <location>
        <begin position="32"/>
        <end position="45"/>
    </location>
</feature>
<comment type="caution">
    <text evidence="2">The sequence shown here is derived from an EMBL/GenBank/DDBJ whole genome shotgun (WGS) entry which is preliminary data.</text>
</comment>
<evidence type="ECO:0000313" key="3">
    <source>
        <dbReference type="Proteomes" id="UP000251956"/>
    </source>
</evidence>
<organism evidence="2 3">
    <name type="scientific">Mesorhizobium atlanticum</name>
    <dbReference type="NCBI Taxonomy" id="2233532"/>
    <lineage>
        <taxon>Bacteria</taxon>
        <taxon>Pseudomonadati</taxon>
        <taxon>Pseudomonadota</taxon>
        <taxon>Alphaproteobacteria</taxon>
        <taxon>Hyphomicrobiales</taxon>
        <taxon>Phyllobacteriaceae</taxon>
        <taxon>Mesorhizobium</taxon>
    </lineage>
</organism>
<keyword evidence="3" id="KW-1185">Reference proteome</keyword>
<proteinExistence type="predicted"/>
<evidence type="ECO:0000313" key="2">
    <source>
        <dbReference type="EMBL" id="RAZ72634.1"/>
    </source>
</evidence>
<gene>
    <name evidence="2" type="ORF">DPM35_28025</name>
</gene>
<sequence length="67" mass="6827">MFVSEGPDTANLTIFGGISPPRHGVGHTNLRSSRDKSAAGGDAHEPALRVRVSAAGFLDAAPEAGLD</sequence>
<reference evidence="3" key="1">
    <citation type="submission" date="2018-06" db="EMBL/GenBank/DDBJ databases">
        <authorList>
            <person name="Helene L.C."/>
            <person name="Dall'Agnol R."/>
            <person name="Delamuta J.R."/>
            <person name="Hungria M."/>
        </authorList>
    </citation>
    <scope>NUCLEOTIDE SEQUENCE [LARGE SCALE GENOMIC DNA]</scope>
    <source>
        <strain evidence="3">CNPSo 3140</strain>
    </source>
</reference>